<dbReference type="GO" id="GO:0009279">
    <property type="term" value="C:cell outer membrane"/>
    <property type="evidence" value="ECO:0007669"/>
    <property type="project" value="UniProtKB-SubCell"/>
</dbReference>
<organism evidence="7 8">
    <name type="scientific">Vibrio lentus</name>
    <dbReference type="NCBI Taxonomy" id="136468"/>
    <lineage>
        <taxon>Bacteria</taxon>
        <taxon>Pseudomonadati</taxon>
        <taxon>Pseudomonadota</taxon>
        <taxon>Gammaproteobacteria</taxon>
        <taxon>Vibrionales</taxon>
        <taxon>Vibrionaceae</taxon>
        <taxon>Vibrio</taxon>
    </lineage>
</organism>
<evidence type="ECO:0000313" key="8">
    <source>
        <dbReference type="Proteomes" id="UP000235778"/>
    </source>
</evidence>
<dbReference type="RefSeq" id="WP_102268433.1">
    <property type="nucleotide sequence ID" value="NZ_MCSH01000145.1"/>
</dbReference>
<dbReference type="SUPFAM" id="SSF56935">
    <property type="entry name" value="Porins"/>
    <property type="match status" value="1"/>
</dbReference>
<name>A0A2N7BIM6_9VIBR</name>
<accession>A0A2N7BIM6</accession>
<feature type="chain" id="PRO_5014775993" evidence="5">
    <location>
        <begin position="20"/>
        <end position="365"/>
    </location>
</feature>
<dbReference type="GO" id="GO:0015288">
    <property type="term" value="F:porin activity"/>
    <property type="evidence" value="ECO:0007669"/>
    <property type="project" value="InterPro"/>
</dbReference>
<protein>
    <submittedName>
        <fullName evidence="7">Porin</fullName>
    </submittedName>
</protein>
<reference evidence="8" key="1">
    <citation type="submission" date="2016-07" db="EMBL/GenBank/DDBJ databases">
        <title>Nontailed viruses are major unrecognized killers of bacteria in the ocean.</title>
        <authorList>
            <person name="Kauffman K."/>
            <person name="Hussain F."/>
            <person name="Yang J."/>
            <person name="Arevalo P."/>
            <person name="Brown J."/>
            <person name="Cutler M."/>
            <person name="Kelly L."/>
            <person name="Polz M.F."/>
        </authorList>
    </citation>
    <scope>NUCLEOTIDE SEQUENCE [LARGE SCALE GENOMIC DNA]</scope>
    <source>
        <strain evidence="8">10N.286.55.C1</strain>
    </source>
</reference>
<dbReference type="InterPro" id="IPR033900">
    <property type="entry name" value="Gram_neg_porin_domain"/>
</dbReference>
<dbReference type="Proteomes" id="UP000235778">
    <property type="component" value="Unassembled WGS sequence"/>
</dbReference>
<evidence type="ECO:0000256" key="1">
    <source>
        <dbReference type="ARBA" id="ARBA00004571"/>
    </source>
</evidence>
<dbReference type="PANTHER" id="PTHR34501:SF2">
    <property type="entry name" value="OUTER MEMBRANE PORIN F-RELATED"/>
    <property type="match status" value="1"/>
</dbReference>
<comment type="caution">
    <text evidence="7">The sequence shown here is derived from an EMBL/GenBank/DDBJ whole genome shotgun (WGS) entry which is preliminary data.</text>
</comment>
<evidence type="ECO:0000313" key="7">
    <source>
        <dbReference type="EMBL" id="PME56078.1"/>
    </source>
</evidence>
<evidence type="ECO:0000259" key="6">
    <source>
        <dbReference type="Pfam" id="PF13609"/>
    </source>
</evidence>
<dbReference type="Pfam" id="PF13609">
    <property type="entry name" value="Porin_4"/>
    <property type="match status" value="1"/>
</dbReference>
<evidence type="ECO:0000256" key="5">
    <source>
        <dbReference type="SAM" id="SignalP"/>
    </source>
</evidence>
<gene>
    <name evidence="7" type="ORF">BCV30_19725</name>
</gene>
<dbReference type="Gene3D" id="2.40.160.10">
    <property type="entry name" value="Porin"/>
    <property type="match status" value="1"/>
</dbReference>
<dbReference type="AlphaFoldDB" id="A0A2N7BIM6"/>
<feature type="domain" description="Porin" evidence="6">
    <location>
        <begin position="7"/>
        <end position="340"/>
    </location>
</feature>
<proteinExistence type="predicted"/>
<feature type="region of interest" description="Disordered" evidence="4">
    <location>
        <begin position="50"/>
        <end position="69"/>
    </location>
</feature>
<dbReference type="PANTHER" id="PTHR34501">
    <property type="entry name" value="PROTEIN YDDL-RELATED"/>
    <property type="match status" value="1"/>
</dbReference>
<sequence length="365" mass="40049">MKKTLLALAIAATATSVNAAEIYSNDDTKVSLKGEVDIYLKQSEVDKTKWEKNGKDAEGNDKFKPAHTTEKKELDVSTWAKIQLDAEQKLNDQFTAFASFEIEADDDGKAKFDDIWVGFKTDTWGMAFGETGDLAESADAIQKDDITNEGNYMGSTGGHHRESKGHGVVFKGEFVEGLTLVADVNTTSDEDVDNTYGISADYAFSNFSLGTSYITGDAEKDIDYSLAGVSASAEFGGLFLALTYAQFEGANEFGYWEYKGSVSDKDAKEYFNGHTMGFAAAYQMDKVRLYTTYAIANLDELASATGNRKLTKDTEVDNLVVGVDYAFRDNILFLAEYQTATMDFNTAGKKDYDADTVTAGVYYTF</sequence>
<comment type="subcellular location">
    <subcellularLocation>
        <location evidence="1">Cell outer membrane</location>
        <topology evidence="1">Multi-pass membrane protein</topology>
    </subcellularLocation>
</comment>
<keyword evidence="3" id="KW-0472">Membrane</keyword>
<evidence type="ECO:0000256" key="3">
    <source>
        <dbReference type="ARBA" id="ARBA00023136"/>
    </source>
</evidence>
<evidence type="ECO:0000256" key="2">
    <source>
        <dbReference type="ARBA" id="ARBA00022729"/>
    </source>
</evidence>
<keyword evidence="2 5" id="KW-0732">Signal</keyword>
<dbReference type="EMBL" id="MCSI01000186">
    <property type="protein sequence ID" value="PME56078.1"/>
    <property type="molecule type" value="Genomic_DNA"/>
</dbReference>
<dbReference type="InterPro" id="IPR023614">
    <property type="entry name" value="Porin_dom_sf"/>
</dbReference>
<evidence type="ECO:0000256" key="4">
    <source>
        <dbReference type="SAM" id="MobiDB-lite"/>
    </source>
</evidence>
<dbReference type="InterPro" id="IPR050298">
    <property type="entry name" value="Gram-neg_bact_OMP"/>
</dbReference>
<feature type="signal peptide" evidence="5">
    <location>
        <begin position="1"/>
        <end position="19"/>
    </location>
</feature>